<feature type="domain" description="Prepilin peptidase A24 N-terminal" evidence="2">
    <location>
        <begin position="6"/>
        <end position="87"/>
    </location>
</feature>
<organism evidence="3 4">
    <name type="scientific">Enterococcus phoeniculicola ATCC BAA-412</name>
    <dbReference type="NCBI Taxonomy" id="1158610"/>
    <lineage>
        <taxon>Bacteria</taxon>
        <taxon>Bacillati</taxon>
        <taxon>Bacillota</taxon>
        <taxon>Bacilli</taxon>
        <taxon>Lactobacillales</taxon>
        <taxon>Enterococcaceae</taxon>
        <taxon>Enterococcus</taxon>
    </lineage>
</organism>
<feature type="transmembrane region" description="Helical" evidence="1">
    <location>
        <begin position="182"/>
        <end position="204"/>
    </location>
</feature>
<feature type="transmembrane region" description="Helical" evidence="1">
    <location>
        <begin position="94"/>
        <end position="115"/>
    </location>
</feature>
<dbReference type="InterPro" id="IPR010627">
    <property type="entry name" value="Prepilin_pept_A24_N"/>
</dbReference>
<dbReference type="RefSeq" id="WP_010766714.1">
    <property type="nucleotide sequence ID" value="NZ_ASWE01000008.1"/>
</dbReference>
<keyword evidence="1" id="KW-0812">Transmembrane</keyword>
<evidence type="ECO:0000313" key="4">
    <source>
        <dbReference type="Proteomes" id="UP000013785"/>
    </source>
</evidence>
<feature type="transmembrane region" description="Helical" evidence="1">
    <location>
        <begin position="121"/>
        <end position="137"/>
    </location>
</feature>
<dbReference type="PANTHER" id="PTHR30487:SF0">
    <property type="entry name" value="PREPILIN LEADER PEPTIDASE_N-METHYLTRANSFERASE-RELATED"/>
    <property type="match status" value="1"/>
</dbReference>
<comment type="caution">
    <text evidence="3">The sequence shown here is derived from an EMBL/GenBank/DDBJ whole genome shotgun (WGS) entry which is preliminary data.</text>
</comment>
<dbReference type="PANTHER" id="PTHR30487">
    <property type="entry name" value="TYPE 4 PREPILIN-LIKE PROTEINS LEADER PEPTIDE-PROCESSING ENZYME"/>
    <property type="match status" value="1"/>
</dbReference>
<dbReference type="GO" id="GO:0006465">
    <property type="term" value="P:signal peptide processing"/>
    <property type="evidence" value="ECO:0007669"/>
    <property type="project" value="TreeGrafter"/>
</dbReference>
<sequence>MILFFIIGCCFGSFFCVLAERLPINKPFLFAHSQCTTCKHRLNYWDLIPIFSAIYKRFRCSYCNQKIPIICLISEIGYGMIFIWFYFQPWTHKTYLLLIWLTMAFLLSLTDIFYYLVEPRIFYLSSIILWSYWFYLGKTFNYPLFFALLIINFGLPFLFEKFGHGDYLIIISWGILLPSLSFIYWLFFSSLFGLIGYLLIHFFFNKKMIELPFVPFLSLGLFCTLWLI</sequence>
<name>R3X7R4_9ENTE</name>
<evidence type="ECO:0000259" key="2">
    <source>
        <dbReference type="Pfam" id="PF06750"/>
    </source>
</evidence>
<gene>
    <name evidence="3" type="ORF">UC3_00012</name>
</gene>
<keyword evidence="1" id="KW-0472">Membrane</keyword>
<evidence type="ECO:0000313" key="3">
    <source>
        <dbReference type="EMBL" id="EOL50120.1"/>
    </source>
</evidence>
<feature type="transmembrane region" description="Helical" evidence="1">
    <location>
        <begin position="144"/>
        <end position="162"/>
    </location>
</feature>
<dbReference type="eggNOG" id="COG1989">
    <property type="taxonomic scope" value="Bacteria"/>
</dbReference>
<dbReference type="Proteomes" id="UP000013785">
    <property type="component" value="Unassembled WGS sequence"/>
</dbReference>
<dbReference type="EMBL" id="AJAT01000001">
    <property type="protein sequence ID" value="EOL50120.1"/>
    <property type="molecule type" value="Genomic_DNA"/>
</dbReference>
<dbReference type="HOGENOM" id="CLU_057101_1_1_9"/>
<protein>
    <recommendedName>
        <fullName evidence="2">Prepilin peptidase A24 N-terminal domain-containing protein</fullName>
    </recommendedName>
</protein>
<dbReference type="AlphaFoldDB" id="R3X7R4"/>
<evidence type="ECO:0000256" key="1">
    <source>
        <dbReference type="SAM" id="Phobius"/>
    </source>
</evidence>
<reference evidence="3 4" key="1">
    <citation type="submission" date="2013-02" db="EMBL/GenBank/DDBJ databases">
        <title>The Genome Sequence of Enterococcus phoeniculicola BAA-412.</title>
        <authorList>
            <consortium name="The Broad Institute Genome Sequencing Platform"/>
            <consortium name="The Broad Institute Genome Sequencing Center for Infectious Disease"/>
            <person name="Earl A.M."/>
            <person name="Gilmore M.S."/>
            <person name="Lebreton F."/>
            <person name="Walker B."/>
            <person name="Young S.K."/>
            <person name="Zeng Q."/>
            <person name="Gargeya S."/>
            <person name="Fitzgerald M."/>
            <person name="Haas B."/>
            <person name="Abouelleil A."/>
            <person name="Alvarado L."/>
            <person name="Arachchi H.M."/>
            <person name="Berlin A.M."/>
            <person name="Chapman S.B."/>
            <person name="Dewar J."/>
            <person name="Goldberg J."/>
            <person name="Griggs A."/>
            <person name="Gujja S."/>
            <person name="Hansen M."/>
            <person name="Howarth C."/>
            <person name="Imamovic A."/>
            <person name="Larimer J."/>
            <person name="McCowan C."/>
            <person name="Murphy C."/>
            <person name="Neiman D."/>
            <person name="Pearson M."/>
            <person name="Priest M."/>
            <person name="Roberts A."/>
            <person name="Saif S."/>
            <person name="Shea T."/>
            <person name="Sisk P."/>
            <person name="Sykes S."/>
            <person name="Wortman J."/>
            <person name="Nusbaum C."/>
            <person name="Birren B."/>
        </authorList>
    </citation>
    <scope>NUCLEOTIDE SEQUENCE [LARGE SCALE GENOMIC DNA]</scope>
    <source>
        <strain evidence="3 4">ATCC BAA-412</strain>
    </source>
</reference>
<dbReference type="OrthoDB" id="9789291at2"/>
<proteinExistence type="predicted"/>
<dbReference type="STRING" id="154621.RV11_GL002291"/>
<feature type="transmembrane region" description="Helical" evidence="1">
    <location>
        <begin position="67"/>
        <end position="87"/>
    </location>
</feature>
<dbReference type="InterPro" id="IPR050882">
    <property type="entry name" value="Prepilin_peptidase/N-MTase"/>
</dbReference>
<accession>R3X7R4</accession>
<dbReference type="GO" id="GO:0005886">
    <property type="term" value="C:plasma membrane"/>
    <property type="evidence" value="ECO:0007669"/>
    <property type="project" value="TreeGrafter"/>
</dbReference>
<dbReference type="GO" id="GO:0004190">
    <property type="term" value="F:aspartic-type endopeptidase activity"/>
    <property type="evidence" value="ECO:0007669"/>
    <property type="project" value="TreeGrafter"/>
</dbReference>
<keyword evidence="1" id="KW-1133">Transmembrane helix</keyword>
<dbReference type="PATRIC" id="fig|1158610.3.peg.3"/>
<dbReference type="Pfam" id="PF06750">
    <property type="entry name" value="A24_N_bact"/>
    <property type="match status" value="1"/>
</dbReference>
<keyword evidence="4" id="KW-1185">Reference proteome</keyword>